<keyword evidence="6 7" id="KW-0472">Membrane</keyword>
<keyword evidence="4" id="KW-0256">Endoplasmic reticulum</keyword>
<gene>
    <name evidence="10" type="ORF">PHISCL_07458</name>
</gene>
<feature type="transmembrane region" description="Helical" evidence="7">
    <location>
        <begin position="234"/>
        <end position="252"/>
    </location>
</feature>
<feature type="chain" id="PRO_5044285641" evidence="8">
    <location>
        <begin position="23"/>
        <end position="289"/>
    </location>
</feature>
<comment type="caution">
    <text evidence="10">The sequence shown here is derived from an EMBL/GenBank/DDBJ whole genome shotgun (WGS) entry which is preliminary data.</text>
</comment>
<feature type="domain" description="Ribophorin II C-terminal" evidence="9">
    <location>
        <begin position="181"/>
        <end position="284"/>
    </location>
</feature>
<proteinExistence type="predicted"/>
<dbReference type="PANTHER" id="PTHR12640">
    <property type="entry name" value="RIBOPHORIN II"/>
    <property type="match status" value="1"/>
</dbReference>
<keyword evidence="11" id="KW-1185">Reference proteome</keyword>
<evidence type="ECO:0000256" key="5">
    <source>
        <dbReference type="ARBA" id="ARBA00022989"/>
    </source>
</evidence>
<evidence type="ECO:0000256" key="7">
    <source>
        <dbReference type="SAM" id="Phobius"/>
    </source>
</evidence>
<name>A0A3A2ZAN5_9EURO</name>
<keyword evidence="2 7" id="KW-0812">Transmembrane</keyword>
<feature type="transmembrane region" description="Helical" evidence="7">
    <location>
        <begin position="258"/>
        <end position="278"/>
    </location>
</feature>
<dbReference type="PANTHER" id="PTHR12640:SF0">
    <property type="entry name" value="DOLICHYL-DIPHOSPHOOLIGOSACCHARIDE--PROTEIN GLYCOSYLTRANSFERASE SUBUNIT 2"/>
    <property type="match status" value="1"/>
</dbReference>
<evidence type="ECO:0000313" key="11">
    <source>
        <dbReference type="Proteomes" id="UP000266188"/>
    </source>
</evidence>
<evidence type="ECO:0000256" key="6">
    <source>
        <dbReference type="ARBA" id="ARBA00023136"/>
    </source>
</evidence>
<accession>A0A3A2ZAN5</accession>
<feature type="transmembrane region" description="Helical" evidence="7">
    <location>
        <begin position="190"/>
        <end position="214"/>
    </location>
</feature>
<evidence type="ECO:0000256" key="3">
    <source>
        <dbReference type="ARBA" id="ARBA00022729"/>
    </source>
</evidence>
<keyword evidence="5 7" id="KW-1133">Transmembrane helix</keyword>
<dbReference type="Pfam" id="PF25147">
    <property type="entry name" value="Ribophorin_II_C"/>
    <property type="match status" value="1"/>
</dbReference>
<keyword evidence="10" id="KW-0808">Transferase</keyword>
<dbReference type="AlphaFoldDB" id="A0A3A2ZAN5"/>
<comment type="subcellular location">
    <subcellularLocation>
        <location evidence="1">Endoplasmic reticulum membrane</location>
        <topology evidence="1">Multi-pass membrane protein</topology>
    </subcellularLocation>
</comment>
<dbReference type="GO" id="GO:0016740">
    <property type="term" value="F:transferase activity"/>
    <property type="evidence" value="ECO:0007669"/>
    <property type="project" value="UniProtKB-KW"/>
</dbReference>
<evidence type="ECO:0000256" key="8">
    <source>
        <dbReference type="SAM" id="SignalP"/>
    </source>
</evidence>
<protein>
    <submittedName>
        <fullName evidence="10">Oligosaccharyltransferase subunit ribophorin II</fullName>
    </submittedName>
</protein>
<dbReference type="UniPathway" id="UPA00378"/>
<dbReference type="GO" id="GO:0006487">
    <property type="term" value="P:protein N-linked glycosylation"/>
    <property type="evidence" value="ECO:0007669"/>
    <property type="project" value="TreeGrafter"/>
</dbReference>
<dbReference type="STRING" id="2070753.A0A3A2ZAN5"/>
<dbReference type="InterPro" id="IPR008814">
    <property type="entry name" value="Swp1"/>
</dbReference>
<feature type="signal peptide" evidence="8">
    <location>
        <begin position="1"/>
        <end position="22"/>
    </location>
</feature>
<evidence type="ECO:0000259" key="9">
    <source>
        <dbReference type="Pfam" id="PF25147"/>
    </source>
</evidence>
<evidence type="ECO:0000256" key="1">
    <source>
        <dbReference type="ARBA" id="ARBA00004477"/>
    </source>
</evidence>
<evidence type="ECO:0000313" key="10">
    <source>
        <dbReference type="EMBL" id="RJE20198.1"/>
    </source>
</evidence>
<dbReference type="InterPro" id="IPR056790">
    <property type="entry name" value="Ribophorin_II_C"/>
</dbReference>
<evidence type="ECO:0000256" key="2">
    <source>
        <dbReference type="ARBA" id="ARBA00022692"/>
    </source>
</evidence>
<organism evidence="10 11">
    <name type="scientific">Aspergillus sclerotialis</name>
    <dbReference type="NCBI Taxonomy" id="2070753"/>
    <lineage>
        <taxon>Eukaryota</taxon>
        <taxon>Fungi</taxon>
        <taxon>Dikarya</taxon>
        <taxon>Ascomycota</taxon>
        <taxon>Pezizomycotina</taxon>
        <taxon>Eurotiomycetes</taxon>
        <taxon>Eurotiomycetidae</taxon>
        <taxon>Eurotiales</taxon>
        <taxon>Aspergillaceae</taxon>
        <taxon>Aspergillus</taxon>
        <taxon>Aspergillus subgen. Polypaecilum</taxon>
    </lineage>
</organism>
<evidence type="ECO:0000256" key="4">
    <source>
        <dbReference type="ARBA" id="ARBA00022824"/>
    </source>
</evidence>
<dbReference type="OrthoDB" id="432292at2759"/>
<sequence length="289" mass="31083">MKFWNTALNLFLLGSAALESSAETTWGYTDATVSVQTKGAGVGAGLKEQIPDNKPLSKPISLGSSDSLKLTLTSQEGRTTKRAHQVFLLLTDPATGLDISYPFNVKDNGKSRLDLTQKDLPIQFLSLPEPVDARLLIGGFGNSRAYNNVAFRLSIDRSPDEPVPTAEVLRYGKLPEIHHIFKSDPTSPPVMITLAFVGMVLAALPLLAGVWLFLGANLNHLPTALKSAPVPHAVFLGSLISIEGVFFLYYTSWNLFQLLPAVAVAGTVAFISGSRALGEVQGRRLAGLR</sequence>
<keyword evidence="3 8" id="KW-0732">Signal</keyword>
<reference evidence="11" key="1">
    <citation type="submission" date="2017-02" db="EMBL/GenBank/DDBJ databases">
        <authorList>
            <person name="Tafer H."/>
            <person name="Lopandic K."/>
        </authorList>
    </citation>
    <scope>NUCLEOTIDE SEQUENCE [LARGE SCALE GENOMIC DNA]</scope>
    <source>
        <strain evidence="11">CBS 366.77</strain>
    </source>
</reference>
<dbReference type="GO" id="GO:0008250">
    <property type="term" value="C:oligosaccharyltransferase complex"/>
    <property type="evidence" value="ECO:0007669"/>
    <property type="project" value="InterPro"/>
</dbReference>
<dbReference type="EMBL" id="MVGC01000329">
    <property type="protein sequence ID" value="RJE20198.1"/>
    <property type="molecule type" value="Genomic_DNA"/>
</dbReference>
<dbReference type="Proteomes" id="UP000266188">
    <property type="component" value="Unassembled WGS sequence"/>
</dbReference>